<organism evidence="1 2">
    <name type="scientific">Syntrophorhabdus aromaticivorans</name>
    <dbReference type="NCBI Taxonomy" id="328301"/>
    <lineage>
        <taxon>Bacteria</taxon>
        <taxon>Pseudomonadati</taxon>
        <taxon>Thermodesulfobacteriota</taxon>
        <taxon>Syntrophorhabdia</taxon>
        <taxon>Syntrophorhabdales</taxon>
        <taxon>Syntrophorhabdaceae</taxon>
        <taxon>Syntrophorhabdus</taxon>
    </lineage>
</organism>
<protein>
    <submittedName>
        <fullName evidence="1">BrnT family toxin</fullName>
    </submittedName>
</protein>
<proteinExistence type="predicted"/>
<evidence type="ECO:0000313" key="2">
    <source>
        <dbReference type="Proteomes" id="UP000777265"/>
    </source>
</evidence>
<dbReference type="Proteomes" id="UP000777265">
    <property type="component" value="Unassembled WGS sequence"/>
</dbReference>
<gene>
    <name evidence="1" type="ORF">GXY80_13065</name>
</gene>
<dbReference type="InterPro" id="IPR007460">
    <property type="entry name" value="BrnT_toxin"/>
</dbReference>
<dbReference type="AlphaFoldDB" id="A0A971M5P7"/>
<dbReference type="Gene3D" id="3.10.450.530">
    <property type="entry name" value="Ribonuclease toxin, BrnT, of type II toxin-antitoxin system"/>
    <property type="match status" value="1"/>
</dbReference>
<reference evidence="1" key="2">
    <citation type="submission" date="2020-01" db="EMBL/GenBank/DDBJ databases">
        <authorList>
            <person name="Campanaro S."/>
        </authorList>
    </citation>
    <scope>NUCLEOTIDE SEQUENCE</scope>
    <source>
        <strain evidence="1">AS06rmzACSIP_7</strain>
    </source>
</reference>
<reference evidence="1" key="1">
    <citation type="journal article" date="2020" name="Biotechnol. Biofuels">
        <title>New insights from the biogas microbiome by comprehensive genome-resolved metagenomics of nearly 1600 species originating from multiple anaerobic digesters.</title>
        <authorList>
            <person name="Campanaro S."/>
            <person name="Treu L."/>
            <person name="Rodriguez-R L.M."/>
            <person name="Kovalovszki A."/>
            <person name="Ziels R.M."/>
            <person name="Maus I."/>
            <person name="Zhu X."/>
            <person name="Kougias P.G."/>
            <person name="Basile A."/>
            <person name="Luo G."/>
            <person name="Schluter A."/>
            <person name="Konstantinidis K.T."/>
            <person name="Angelidaki I."/>
        </authorList>
    </citation>
    <scope>NUCLEOTIDE SEQUENCE</scope>
    <source>
        <strain evidence="1">AS06rmzACSIP_7</strain>
    </source>
</reference>
<accession>A0A971M5P7</accession>
<comment type="caution">
    <text evidence="1">The sequence shown here is derived from an EMBL/GenBank/DDBJ whole genome shotgun (WGS) entry which is preliminary data.</text>
</comment>
<sequence>MVVKKVRFELDDEKDRENQQKHHVSFAEAQHAFLDPRRIIADDIAHSAQEDRLYCIGHVGDGMMTVRFTYRGNVIRIYGAG</sequence>
<dbReference type="EMBL" id="JAAYEE010000244">
    <property type="protein sequence ID" value="NLW36385.1"/>
    <property type="molecule type" value="Genomic_DNA"/>
</dbReference>
<dbReference type="InterPro" id="IPR038573">
    <property type="entry name" value="BrnT_sf"/>
</dbReference>
<name>A0A971M5P7_9BACT</name>
<evidence type="ECO:0000313" key="1">
    <source>
        <dbReference type="EMBL" id="NLW36385.1"/>
    </source>
</evidence>
<dbReference type="Pfam" id="PF04365">
    <property type="entry name" value="BrnT_toxin"/>
    <property type="match status" value="1"/>
</dbReference>